<evidence type="ECO:0000256" key="6">
    <source>
        <dbReference type="ARBA" id="ARBA00034303"/>
    </source>
</evidence>
<dbReference type="Proteomes" id="UP000292082">
    <property type="component" value="Unassembled WGS sequence"/>
</dbReference>
<dbReference type="Proteomes" id="UP000292957">
    <property type="component" value="Unassembled WGS sequence"/>
</dbReference>
<dbReference type="EMBL" id="ML145205">
    <property type="protein sequence ID" value="TBU53774.1"/>
    <property type="molecule type" value="Genomic_DNA"/>
</dbReference>
<sequence length="288" mass="31607">MDPSTTHPLLGVTGTTAQVAISAPSTAVPGDDQPTVILIFGWLGAKMATLRKYGDAYTRLYPSSTQVIVQADPLRYWKFGRGRERAVLPAVHKLEQMNLLSAPPQGPPPRILIHAMSNGGVMSLFDTAAVLRRKNIHPPTGTKCAIIFDSAPAPPTLPLTIRAFTASTRGRLRKLLATGILTVVYFLIFVVRTILRRPRPLAQEIAALNDPALLPWTSAKTPRMYFYSTGDVIVPSTAVEEHAAKARMAGFPVEMINFGKSAHVSHARDNPEKYWEAVRTFWSGAMRR</sequence>
<comment type="similarity">
    <text evidence="1">Belongs to the TMEM53 family.</text>
</comment>
<keyword evidence="3 7" id="KW-1133">Transmembrane helix</keyword>
<evidence type="ECO:0000256" key="2">
    <source>
        <dbReference type="ARBA" id="ARBA00022692"/>
    </source>
</evidence>
<name>A0A4Q9PFJ9_9APHY</name>
<dbReference type="Pfam" id="PF05705">
    <property type="entry name" value="DUF829"/>
    <property type="match status" value="1"/>
</dbReference>
<organism evidence="9 10">
    <name type="scientific">Dichomitus squalens</name>
    <dbReference type="NCBI Taxonomy" id="114155"/>
    <lineage>
        <taxon>Eukaryota</taxon>
        <taxon>Fungi</taxon>
        <taxon>Dikarya</taxon>
        <taxon>Basidiomycota</taxon>
        <taxon>Agaricomycotina</taxon>
        <taxon>Agaricomycetes</taxon>
        <taxon>Polyporales</taxon>
        <taxon>Polyporaceae</taxon>
        <taxon>Dichomitus</taxon>
    </lineage>
</organism>
<evidence type="ECO:0000256" key="4">
    <source>
        <dbReference type="ARBA" id="ARBA00023136"/>
    </source>
</evidence>
<protein>
    <recommendedName>
        <fullName evidence="11">DUF829-domain-containing protein</fullName>
    </recommendedName>
</protein>
<dbReference type="STRING" id="114155.A0A4Q9PFJ9"/>
<evidence type="ECO:0000256" key="5">
    <source>
        <dbReference type="ARBA" id="ARBA00023242"/>
    </source>
</evidence>
<reference evidence="9 10" key="1">
    <citation type="submission" date="2019-01" db="EMBL/GenBank/DDBJ databases">
        <title>Draft genome sequences of three monokaryotic isolates of the white-rot basidiomycete fungus Dichomitus squalens.</title>
        <authorList>
            <consortium name="DOE Joint Genome Institute"/>
            <person name="Lopez S.C."/>
            <person name="Andreopoulos B."/>
            <person name="Pangilinan J."/>
            <person name="Lipzen A."/>
            <person name="Riley R."/>
            <person name="Ahrendt S."/>
            <person name="Ng V."/>
            <person name="Barry K."/>
            <person name="Daum C."/>
            <person name="Grigoriev I.V."/>
            <person name="Hilden K.S."/>
            <person name="Makela M.R."/>
            <person name="de Vries R.P."/>
        </authorList>
    </citation>
    <scope>NUCLEOTIDE SEQUENCE [LARGE SCALE GENOMIC DNA]</scope>
    <source>
        <strain evidence="9 10">CBS 464.89</strain>
        <strain evidence="8">OM18370.1</strain>
    </source>
</reference>
<keyword evidence="10" id="KW-1185">Reference proteome</keyword>
<keyword evidence="4 7" id="KW-0472">Membrane</keyword>
<feature type="transmembrane region" description="Helical" evidence="7">
    <location>
        <begin position="175"/>
        <end position="195"/>
    </location>
</feature>
<evidence type="ECO:0000313" key="8">
    <source>
        <dbReference type="EMBL" id="TBU30214.1"/>
    </source>
</evidence>
<dbReference type="InterPro" id="IPR008547">
    <property type="entry name" value="DUF829_TMEM53"/>
</dbReference>
<proteinExistence type="inferred from homology"/>
<evidence type="ECO:0000256" key="7">
    <source>
        <dbReference type="SAM" id="Phobius"/>
    </source>
</evidence>
<comment type="subcellular location">
    <subcellularLocation>
        <location evidence="6">Nucleus outer membrane</location>
        <topology evidence="6">Single-pass membrane protein</topology>
    </subcellularLocation>
</comment>
<dbReference type="EMBL" id="ML143407">
    <property type="protein sequence ID" value="TBU30214.1"/>
    <property type="molecule type" value="Genomic_DNA"/>
</dbReference>
<accession>A0A4Q9PFJ9</accession>
<dbReference type="GO" id="GO:0005640">
    <property type="term" value="C:nuclear outer membrane"/>
    <property type="evidence" value="ECO:0007669"/>
    <property type="project" value="UniProtKB-SubCell"/>
</dbReference>
<gene>
    <name evidence="9" type="ORF">BD310DRAFT_951872</name>
    <name evidence="8" type="ORF">BD311DRAFT_776965</name>
</gene>
<evidence type="ECO:0000256" key="1">
    <source>
        <dbReference type="ARBA" id="ARBA00007387"/>
    </source>
</evidence>
<keyword evidence="5" id="KW-0539">Nucleus</keyword>
<dbReference type="PANTHER" id="PTHR12265">
    <property type="entry name" value="TRANSMEMBRANE PROTEIN 53"/>
    <property type="match status" value="1"/>
</dbReference>
<evidence type="ECO:0000313" key="9">
    <source>
        <dbReference type="EMBL" id="TBU53774.1"/>
    </source>
</evidence>
<dbReference type="PANTHER" id="PTHR12265:SF30">
    <property type="entry name" value="TRANSMEMBRANE PROTEIN 53"/>
    <property type="match status" value="1"/>
</dbReference>
<evidence type="ECO:0000313" key="10">
    <source>
        <dbReference type="Proteomes" id="UP000292082"/>
    </source>
</evidence>
<dbReference type="AlphaFoldDB" id="A0A4Q9PFJ9"/>
<evidence type="ECO:0008006" key="11">
    <source>
        <dbReference type="Google" id="ProtNLM"/>
    </source>
</evidence>
<dbReference type="Gene3D" id="3.40.50.1820">
    <property type="entry name" value="alpha/beta hydrolase"/>
    <property type="match status" value="1"/>
</dbReference>
<keyword evidence="2 7" id="KW-0812">Transmembrane</keyword>
<dbReference type="InterPro" id="IPR029058">
    <property type="entry name" value="AB_hydrolase_fold"/>
</dbReference>
<evidence type="ECO:0000256" key="3">
    <source>
        <dbReference type="ARBA" id="ARBA00022989"/>
    </source>
</evidence>
<dbReference type="OrthoDB" id="77878at2759"/>
<dbReference type="SUPFAM" id="SSF53474">
    <property type="entry name" value="alpha/beta-Hydrolases"/>
    <property type="match status" value="1"/>
</dbReference>